<evidence type="ECO:0000256" key="2">
    <source>
        <dbReference type="ARBA" id="ARBA00023315"/>
    </source>
</evidence>
<keyword evidence="2" id="KW-0808">Transferase</keyword>
<organism evidence="5 6">
    <name type="scientific">Desmophyllum pertusum</name>
    <dbReference type="NCBI Taxonomy" id="174260"/>
    <lineage>
        <taxon>Eukaryota</taxon>
        <taxon>Metazoa</taxon>
        <taxon>Cnidaria</taxon>
        <taxon>Anthozoa</taxon>
        <taxon>Hexacorallia</taxon>
        <taxon>Scleractinia</taxon>
        <taxon>Caryophylliina</taxon>
        <taxon>Caryophylliidae</taxon>
        <taxon>Desmophyllum</taxon>
    </lineage>
</organism>
<keyword evidence="6" id="KW-1185">Reference proteome</keyword>
<dbReference type="Gene3D" id="1.10.275.20">
    <property type="entry name" value="Choline/Carnitine o-acyltransferase"/>
    <property type="match status" value="1"/>
</dbReference>
<evidence type="ECO:0000259" key="4">
    <source>
        <dbReference type="Pfam" id="PF00755"/>
    </source>
</evidence>
<accession>A0A9W9YAQ7</accession>
<dbReference type="EMBL" id="MU827833">
    <property type="protein sequence ID" value="KAJ7319507.1"/>
    <property type="molecule type" value="Genomic_DNA"/>
</dbReference>
<comment type="catalytic activity">
    <reaction evidence="3">
        <text>4,8-dimethylnonanoyl-CoA + (R)-carnitine = O-4,8-dimethylnonanoyl-(R)-carnitine + CoA</text>
        <dbReference type="Rhea" id="RHEA:44860"/>
        <dbReference type="ChEBI" id="CHEBI:16347"/>
        <dbReference type="ChEBI" id="CHEBI:57287"/>
        <dbReference type="ChEBI" id="CHEBI:77061"/>
        <dbReference type="ChEBI" id="CHEBI:84654"/>
    </reaction>
</comment>
<dbReference type="PANTHER" id="PTHR22589:SF67">
    <property type="entry name" value="PEROXISOMAL CARNITINE O-OCTANOYLTRANSFERASE"/>
    <property type="match status" value="1"/>
</dbReference>
<evidence type="ECO:0000313" key="6">
    <source>
        <dbReference type="Proteomes" id="UP001163046"/>
    </source>
</evidence>
<sequence length="149" mass="17234">MHSLALRIGLKTVERNWLKILRFPSRGFSASSNMYKNMEKTFQLQDKLPSLPVPPLAQTCKKYLESVEPHLTREEYLQTQFLVNEFASGVGKDLHRKLEIRGKSMRNWLEAWWEDVAYLAPRDSSAPMVNIGGPLSITDMWPVQKRNSD</sequence>
<dbReference type="SUPFAM" id="SSF52777">
    <property type="entry name" value="CoA-dependent acyltransferases"/>
    <property type="match status" value="1"/>
</dbReference>
<dbReference type="InterPro" id="IPR000542">
    <property type="entry name" value="Carn_acyl_trans"/>
</dbReference>
<dbReference type="InterPro" id="IPR042572">
    <property type="entry name" value="Carn_acyl_trans_N"/>
</dbReference>
<dbReference type="OrthoDB" id="240216at2759"/>
<dbReference type="GO" id="GO:0008458">
    <property type="term" value="F:carnitine O-octanoyltransferase activity"/>
    <property type="evidence" value="ECO:0007669"/>
    <property type="project" value="TreeGrafter"/>
</dbReference>
<comment type="pathway">
    <text evidence="1">Lipid metabolism; fatty acid beta-oxidation.</text>
</comment>
<comment type="caution">
    <text evidence="5">The sequence shown here is derived from an EMBL/GenBank/DDBJ whole genome shotgun (WGS) entry which is preliminary data.</text>
</comment>
<dbReference type="Proteomes" id="UP001163046">
    <property type="component" value="Unassembled WGS sequence"/>
</dbReference>
<evidence type="ECO:0000256" key="3">
    <source>
        <dbReference type="ARBA" id="ARBA00048999"/>
    </source>
</evidence>
<protein>
    <recommendedName>
        <fullName evidence="4">Choline/carnitine acyltransferase domain-containing protein</fullName>
    </recommendedName>
</protein>
<dbReference type="Pfam" id="PF00755">
    <property type="entry name" value="Carn_acyltransf"/>
    <property type="match status" value="1"/>
</dbReference>
<dbReference type="AlphaFoldDB" id="A0A9W9YAQ7"/>
<dbReference type="InterPro" id="IPR039551">
    <property type="entry name" value="Cho/carn_acyl_trans"/>
</dbReference>
<feature type="domain" description="Choline/carnitine acyltransferase" evidence="4">
    <location>
        <begin position="51"/>
        <end position="140"/>
    </location>
</feature>
<dbReference type="PANTHER" id="PTHR22589">
    <property type="entry name" value="CARNITINE O-ACYLTRANSFERASE"/>
    <property type="match status" value="1"/>
</dbReference>
<gene>
    <name evidence="5" type="ORF">OS493_035817</name>
</gene>
<evidence type="ECO:0000256" key="1">
    <source>
        <dbReference type="ARBA" id="ARBA00005005"/>
    </source>
</evidence>
<name>A0A9W9YAQ7_9CNID</name>
<proteinExistence type="predicted"/>
<reference evidence="5" key="1">
    <citation type="submission" date="2023-01" db="EMBL/GenBank/DDBJ databases">
        <title>Genome assembly of the deep-sea coral Lophelia pertusa.</title>
        <authorList>
            <person name="Herrera S."/>
            <person name="Cordes E."/>
        </authorList>
    </citation>
    <scope>NUCLEOTIDE SEQUENCE</scope>
    <source>
        <strain evidence="5">USNM1676648</strain>
        <tissue evidence="5">Polyp</tissue>
    </source>
</reference>
<evidence type="ECO:0000313" key="5">
    <source>
        <dbReference type="EMBL" id="KAJ7319507.1"/>
    </source>
</evidence>
<keyword evidence="2" id="KW-0012">Acyltransferase</keyword>
<dbReference type="GO" id="GO:0005777">
    <property type="term" value="C:peroxisome"/>
    <property type="evidence" value="ECO:0007669"/>
    <property type="project" value="TreeGrafter"/>
</dbReference>